<dbReference type="Pfam" id="PF00581">
    <property type="entry name" value="Rhodanese"/>
    <property type="match status" value="1"/>
</dbReference>
<evidence type="ECO:0000313" key="3">
    <source>
        <dbReference type="EMBL" id="MDC7674925.1"/>
    </source>
</evidence>
<comment type="catalytic activity">
    <reaction evidence="1">
        <text>uridine(34) in tRNA + AH2 + O2 = 5-hydroxyuridine(34) in tRNA + A + H2O</text>
        <dbReference type="Rhea" id="RHEA:64224"/>
        <dbReference type="Rhea" id="RHEA-COMP:11727"/>
        <dbReference type="Rhea" id="RHEA-COMP:13381"/>
        <dbReference type="ChEBI" id="CHEBI:13193"/>
        <dbReference type="ChEBI" id="CHEBI:15377"/>
        <dbReference type="ChEBI" id="CHEBI:15379"/>
        <dbReference type="ChEBI" id="CHEBI:17499"/>
        <dbReference type="ChEBI" id="CHEBI:65315"/>
        <dbReference type="ChEBI" id="CHEBI:136877"/>
    </reaction>
</comment>
<dbReference type="PANTHER" id="PTHR43268">
    <property type="entry name" value="THIOSULFATE SULFURTRANSFERASE/RHODANESE-LIKE DOMAIN-CONTAINING PROTEIN 2"/>
    <property type="match status" value="1"/>
</dbReference>
<proteinExistence type="inferred from homology"/>
<dbReference type="HAMAP" id="MF_00469">
    <property type="entry name" value="TrhO"/>
    <property type="match status" value="1"/>
</dbReference>
<gene>
    <name evidence="1" type="primary">trhO</name>
    <name evidence="3" type="ORF">PQU98_02205</name>
</gene>
<dbReference type="InterPro" id="IPR020936">
    <property type="entry name" value="TrhO"/>
</dbReference>
<dbReference type="SMART" id="SM00450">
    <property type="entry name" value="RHOD"/>
    <property type="match status" value="1"/>
</dbReference>
<name>A0ABT5HF94_9CAUL</name>
<dbReference type="InterPro" id="IPR001763">
    <property type="entry name" value="Rhodanese-like_dom"/>
</dbReference>
<dbReference type="InterPro" id="IPR036873">
    <property type="entry name" value="Rhodanese-like_dom_sf"/>
</dbReference>
<dbReference type="SUPFAM" id="SSF52821">
    <property type="entry name" value="Rhodanese/Cell cycle control phosphatase"/>
    <property type="match status" value="1"/>
</dbReference>
<evidence type="ECO:0000313" key="4">
    <source>
        <dbReference type="Proteomes" id="UP001218579"/>
    </source>
</evidence>
<organism evidence="3 4">
    <name type="scientific">Asticcacaulis machinosus</name>
    <dbReference type="NCBI Taxonomy" id="2984211"/>
    <lineage>
        <taxon>Bacteria</taxon>
        <taxon>Pseudomonadati</taxon>
        <taxon>Pseudomonadota</taxon>
        <taxon>Alphaproteobacteria</taxon>
        <taxon>Caulobacterales</taxon>
        <taxon>Caulobacteraceae</taxon>
        <taxon>Asticcacaulis</taxon>
    </lineage>
</organism>
<dbReference type="Gene3D" id="3.30.70.100">
    <property type="match status" value="1"/>
</dbReference>
<dbReference type="Gene3D" id="3.40.250.10">
    <property type="entry name" value="Rhodanese-like domain"/>
    <property type="match status" value="1"/>
</dbReference>
<comment type="function">
    <text evidence="1">Catalyzes oxygen-dependent 5-hydroxyuridine (ho5U) modification at position 34 in tRNAs.</text>
</comment>
<dbReference type="InterPro" id="IPR040503">
    <property type="entry name" value="TRHO_N"/>
</dbReference>
<dbReference type="NCBIfam" id="NF001136">
    <property type="entry name" value="PRK00142.1-4"/>
    <property type="match status" value="1"/>
</dbReference>
<evidence type="ECO:0000259" key="2">
    <source>
        <dbReference type="PROSITE" id="PS50206"/>
    </source>
</evidence>
<dbReference type="PANTHER" id="PTHR43268:SF3">
    <property type="entry name" value="RHODANESE-LIKE DOMAIN-CONTAINING PROTEIN 7-RELATED"/>
    <property type="match status" value="1"/>
</dbReference>
<dbReference type="RefSeq" id="WP_272743236.1">
    <property type="nucleotide sequence ID" value="NZ_JAQQKV010000001.1"/>
</dbReference>
<sequence length="290" mass="32949">MSYVIVAFYHFFDFPNFEAMQAPLLERLQTLGIKGSLLITREGVNSTISGTRDAIDTFLDYLQNDLIGAKITYKESYAEFQPFGKARVRLKKETISLGEPVSMKRFGQYVEPKDWNNLIRSNDVVILDTRNDYEVNLGTFKGAVDPAIPTFKFLPQWVRDNADSLKGKKIATFCTGGIRCEKFTSWMIDNGFDDVYHLKGGILQYFEDVPAAETLWDGECFVFDERIAVDHNLKPSQSAALCLYCDHALTAEDQAHPHYVKGVSCPHCHGDPAYQHDRPSTQIHRGRTKF</sequence>
<evidence type="ECO:0000256" key="1">
    <source>
        <dbReference type="HAMAP-Rule" id="MF_00469"/>
    </source>
</evidence>
<dbReference type="PROSITE" id="PS50206">
    <property type="entry name" value="RHODANESE_3"/>
    <property type="match status" value="1"/>
</dbReference>
<feature type="domain" description="Rhodanese" evidence="2">
    <location>
        <begin position="120"/>
        <end position="214"/>
    </location>
</feature>
<comment type="caution">
    <text evidence="3">The sequence shown here is derived from an EMBL/GenBank/DDBJ whole genome shotgun (WGS) entry which is preliminary data.</text>
</comment>
<protein>
    <recommendedName>
        <fullName evidence="1">tRNA uridine(34) hydroxylase</fullName>
        <ecNumber evidence="1">1.14.-.-</ecNumber>
    </recommendedName>
    <alternativeName>
        <fullName evidence="1">tRNA hydroxylation protein O</fullName>
    </alternativeName>
</protein>
<dbReference type="EC" id="1.14.-.-" evidence="1"/>
<dbReference type="CDD" id="cd01518">
    <property type="entry name" value="RHOD_YceA"/>
    <property type="match status" value="1"/>
</dbReference>
<comment type="similarity">
    <text evidence="1">Belongs to the TrhO family.</text>
</comment>
<dbReference type="Proteomes" id="UP001218579">
    <property type="component" value="Unassembled WGS sequence"/>
</dbReference>
<accession>A0ABT5HF94</accession>
<keyword evidence="4" id="KW-1185">Reference proteome</keyword>
<keyword evidence="1" id="KW-0819">tRNA processing</keyword>
<dbReference type="Pfam" id="PF17773">
    <property type="entry name" value="UPF0176_N"/>
    <property type="match status" value="1"/>
</dbReference>
<keyword evidence="1" id="KW-0560">Oxidoreductase</keyword>
<dbReference type="EMBL" id="JAQQKV010000001">
    <property type="protein sequence ID" value="MDC7674925.1"/>
    <property type="molecule type" value="Genomic_DNA"/>
</dbReference>
<reference evidence="3 4" key="1">
    <citation type="submission" date="2023-01" db="EMBL/GenBank/DDBJ databases">
        <title>Novel species of the genus Asticcacaulis isolated from rivers.</title>
        <authorList>
            <person name="Lu H."/>
        </authorList>
    </citation>
    <scope>NUCLEOTIDE SEQUENCE [LARGE SCALE GENOMIC DNA]</scope>
    <source>
        <strain evidence="3 4">LKC15W</strain>
    </source>
</reference>